<sequence length="103" mass="10274">MACTKNSTEESNRAVEFRAKIPPSAWWIIFFPGQFVRGSVFFSSAPGGRSGGVCGGGSRSMDGAAGVAAVWSSLRSVAAVAALGRSRGRGCLGAAGCSTAAGG</sequence>
<dbReference type="AlphaFoldDB" id="A0A4U5N9E2"/>
<comment type="caution">
    <text evidence="1">The sequence shown here is derived from an EMBL/GenBank/DDBJ whole genome shotgun (WGS) entry which is preliminary data.</text>
</comment>
<proteinExistence type="predicted"/>
<reference evidence="1" key="1">
    <citation type="submission" date="2018-10" db="EMBL/GenBank/DDBJ databases">
        <title>Population genomic analysis revealed the cold adaptation of white poplar.</title>
        <authorList>
            <person name="Liu Y.-J."/>
        </authorList>
    </citation>
    <scope>NUCLEOTIDE SEQUENCE [LARGE SCALE GENOMIC DNA]</scope>
    <source>
        <strain evidence="1">PAL-ZL1</strain>
    </source>
</reference>
<gene>
    <name evidence="1" type="ORF">D5086_0000272010</name>
</gene>
<dbReference type="EMBL" id="RCHU01001055">
    <property type="protein sequence ID" value="TKR79498.1"/>
    <property type="molecule type" value="Genomic_DNA"/>
</dbReference>
<accession>A0A4U5N9E2</accession>
<evidence type="ECO:0000313" key="1">
    <source>
        <dbReference type="EMBL" id="TKR79498.1"/>
    </source>
</evidence>
<protein>
    <submittedName>
        <fullName evidence="1">Uncharacterized protein</fullName>
    </submittedName>
</protein>
<name>A0A4U5N9E2_POPAL</name>
<organism evidence="1">
    <name type="scientific">Populus alba</name>
    <name type="common">White poplar</name>
    <dbReference type="NCBI Taxonomy" id="43335"/>
    <lineage>
        <taxon>Eukaryota</taxon>
        <taxon>Viridiplantae</taxon>
        <taxon>Streptophyta</taxon>
        <taxon>Embryophyta</taxon>
        <taxon>Tracheophyta</taxon>
        <taxon>Spermatophyta</taxon>
        <taxon>Magnoliopsida</taxon>
        <taxon>eudicotyledons</taxon>
        <taxon>Gunneridae</taxon>
        <taxon>Pentapetalae</taxon>
        <taxon>rosids</taxon>
        <taxon>fabids</taxon>
        <taxon>Malpighiales</taxon>
        <taxon>Salicaceae</taxon>
        <taxon>Saliceae</taxon>
        <taxon>Populus</taxon>
    </lineage>
</organism>